<sequence length="84" mass="9587">MVEVFPSWRDSGPLAYHLWELITSFCLPPYPHTQPKDMLENYLTAVIDWGKNRLTDPDQLPGLRVANLLQSALASFHETLSAYV</sequence>
<evidence type="ECO:0000313" key="2">
    <source>
        <dbReference type="WBParaSite" id="maker-unitig_24864-snap-gene-0.1-mRNA-1"/>
    </source>
</evidence>
<dbReference type="WBParaSite" id="maker-unitig_24864-snap-gene-0.1-mRNA-1">
    <property type="protein sequence ID" value="maker-unitig_24864-snap-gene-0.1-mRNA-1"/>
    <property type="gene ID" value="maker-unitig_24864-snap-gene-0.1"/>
</dbReference>
<organism evidence="1 2">
    <name type="scientific">Macrostomum lignano</name>
    <dbReference type="NCBI Taxonomy" id="282301"/>
    <lineage>
        <taxon>Eukaryota</taxon>
        <taxon>Metazoa</taxon>
        <taxon>Spiralia</taxon>
        <taxon>Lophotrochozoa</taxon>
        <taxon>Platyhelminthes</taxon>
        <taxon>Rhabditophora</taxon>
        <taxon>Macrostomorpha</taxon>
        <taxon>Macrostomida</taxon>
        <taxon>Macrostomidae</taxon>
        <taxon>Macrostomum</taxon>
    </lineage>
</organism>
<protein>
    <submittedName>
        <fullName evidence="2">MOR2-PAG1_mid domain-containing protein</fullName>
    </submittedName>
</protein>
<dbReference type="Proteomes" id="UP000095280">
    <property type="component" value="Unplaced"/>
</dbReference>
<accession>A0A1I8F8S1</accession>
<evidence type="ECO:0000313" key="1">
    <source>
        <dbReference type="Proteomes" id="UP000095280"/>
    </source>
</evidence>
<name>A0A1I8F8S1_9PLAT</name>
<dbReference type="AlphaFoldDB" id="A0A1I8F8S1"/>
<reference evidence="2" key="1">
    <citation type="submission" date="2016-11" db="UniProtKB">
        <authorList>
            <consortium name="WormBaseParasite"/>
        </authorList>
    </citation>
    <scope>IDENTIFICATION</scope>
</reference>
<keyword evidence="1" id="KW-1185">Reference proteome</keyword>
<proteinExistence type="predicted"/>